<dbReference type="Gene3D" id="1.10.8.10">
    <property type="entry name" value="DNA helicase RuvA subunit, C-terminal domain"/>
    <property type="match status" value="2"/>
</dbReference>
<evidence type="ECO:0000256" key="1">
    <source>
        <dbReference type="ARBA" id="ARBA00000707"/>
    </source>
</evidence>
<dbReference type="Pfam" id="PF17807">
    <property type="entry name" value="zf-UBP_var"/>
    <property type="match status" value="1"/>
</dbReference>
<dbReference type="InterPro" id="IPR001607">
    <property type="entry name" value="Znf_UBP"/>
</dbReference>
<evidence type="ECO:0000256" key="8">
    <source>
        <dbReference type="ARBA" id="ARBA00022801"/>
    </source>
</evidence>
<dbReference type="PROSITE" id="PS50271">
    <property type="entry name" value="ZF_UBP"/>
    <property type="match status" value="1"/>
</dbReference>
<evidence type="ECO:0000256" key="12">
    <source>
        <dbReference type="SAM" id="MobiDB-lite"/>
    </source>
</evidence>
<dbReference type="PROSITE" id="PS50235">
    <property type="entry name" value="USP_3"/>
    <property type="match status" value="1"/>
</dbReference>
<dbReference type="InterPro" id="IPR001394">
    <property type="entry name" value="Peptidase_C19_UCH"/>
</dbReference>
<dbReference type="AlphaFoldDB" id="A0A182FUF1"/>
<dbReference type="InterPro" id="IPR018200">
    <property type="entry name" value="USP_CS"/>
</dbReference>
<dbReference type="Proteomes" id="UP000069272">
    <property type="component" value="Chromosome 3R"/>
</dbReference>
<dbReference type="FunFam" id="1.10.8.10:FF:000167">
    <property type="entry name" value="Ubiquitin carboxyl-terminal hydrolase"/>
    <property type="match status" value="1"/>
</dbReference>
<dbReference type="GO" id="GO:0006508">
    <property type="term" value="P:proteolysis"/>
    <property type="evidence" value="ECO:0007669"/>
    <property type="project" value="UniProtKB-KW"/>
</dbReference>
<keyword evidence="5" id="KW-0677">Repeat</keyword>
<evidence type="ECO:0000256" key="5">
    <source>
        <dbReference type="ARBA" id="ARBA00022737"/>
    </source>
</evidence>
<dbReference type="EC" id="3.4.19.12" evidence="11"/>
<reference evidence="13" key="2">
    <citation type="submission" date="2022-08" db="UniProtKB">
        <authorList>
            <consortium name="EnsemblMetazoa"/>
        </authorList>
    </citation>
    <scope>IDENTIFICATION</scope>
    <source>
        <strain evidence="13">STECLA/ALBI9_A</strain>
    </source>
</reference>
<dbReference type="SUPFAM" id="SSF57850">
    <property type="entry name" value="RING/U-box"/>
    <property type="match status" value="1"/>
</dbReference>
<dbReference type="VEuPathDB" id="VectorBase:AALB20_037477"/>
<name>A0A182FUF1_ANOAL</name>
<evidence type="ECO:0000256" key="11">
    <source>
        <dbReference type="RuleBase" id="RU366025"/>
    </source>
</evidence>
<evidence type="ECO:0000256" key="2">
    <source>
        <dbReference type="ARBA" id="ARBA00009085"/>
    </source>
</evidence>
<dbReference type="Pfam" id="PF02148">
    <property type="entry name" value="zf-UBP"/>
    <property type="match status" value="1"/>
</dbReference>
<dbReference type="InterPro" id="IPR041432">
    <property type="entry name" value="UBP13_Znf-UBP_var"/>
</dbReference>
<dbReference type="CDD" id="cd14386">
    <property type="entry name" value="UBA2_UBP5"/>
    <property type="match status" value="1"/>
</dbReference>
<feature type="compositionally biased region" description="Low complexity" evidence="12">
    <location>
        <begin position="865"/>
        <end position="880"/>
    </location>
</feature>
<dbReference type="STRING" id="7167.A0A182FUF1"/>
<dbReference type="SUPFAM" id="SSF46934">
    <property type="entry name" value="UBA-like"/>
    <property type="match status" value="1"/>
</dbReference>
<evidence type="ECO:0000256" key="6">
    <source>
        <dbReference type="ARBA" id="ARBA00022771"/>
    </source>
</evidence>
<dbReference type="CDD" id="cd02658">
    <property type="entry name" value="Peptidase_C19B"/>
    <property type="match status" value="1"/>
</dbReference>
<dbReference type="Pfam" id="PF00627">
    <property type="entry name" value="UBA"/>
    <property type="match status" value="2"/>
</dbReference>
<dbReference type="SMART" id="SM00290">
    <property type="entry name" value="ZnF_UBP"/>
    <property type="match status" value="1"/>
</dbReference>
<dbReference type="VEuPathDB" id="VectorBase:AALB010186"/>
<keyword evidence="14" id="KW-1185">Reference proteome</keyword>
<evidence type="ECO:0000256" key="7">
    <source>
        <dbReference type="ARBA" id="ARBA00022786"/>
    </source>
</evidence>
<dbReference type="PROSITE" id="PS50030">
    <property type="entry name" value="UBA"/>
    <property type="match status" value="2"/>
</dbReference>
<dbReference type="GO" id="GO:0008270">
    <property type="term" value="F:zinc ion binding"/>
    <property type="evidence" value="ECO:0007669"/>
    <property type="project" value="UniProtKB-KW"/>
</dbReference>
<evidence type="ECO:0000256" key="4">
    <source>
        <dbReference type="ARBA" id="ARBA00022723"/>
    </source>
</evidence>
<keyword evidence="6" id="KW-0863">Zinc-finger</keyword>
<protein>
    <recommendedName>
        <fullName evidence="11">Ubiquitin carboxyl-terminal hydrolase</fullName>
        <ecNumber evidence="11">3.4.19.12</ecNumber>
    </recommendedName>
</protein>
<proteinExistence type="inferred from homology"/>
<keyword evidence="8 11" id="KW-0378">Hydrolase</keyword>
<comment type="similarity">
    <text evidence="2 11">Belongs to the peptidase C19 family.</text>
</comment>
<dbReference type="Pfam" id="PF00443">
    <property type="entry name" value="UCH"/>
    <property type="match status" value="1"/>
</dbReference>
<dbReference type="PROSITE" id="PS00973">
    <property type="entry name" value="USP_2"/>
    <property type="match status" value="1"/>
</dbReference>
<dbReference type="SMART" id="SM00165">
    <property type="entry name" value="UBA"/>
    <property type="match status" value="2"/>
</dbReference>
<keyword evidence="10" id="KW-0862">Zinc</keyword>
<evidence type="ECO:0000313" key="14">
    <source>
        <dbReference type="Proteomes" id="UP000069272"/>
    </source>
</evidence>
<dbReference type="InterPro" id="IPR038765">
    <property type="entry name" value="Papain-like_cys_pep_sf"/>
</dbReference>
<reference evidence="13 14" key="1">
    <citation type="journal article" date="2017" name="G3 (Bethesda)">
        <title>The Physical Genome Mapping of Anopheles albimanus Corrected Scaffold Misassemblies and Identified Interarm Rearrangements in Genus Anopheles.</title>
        <authorList>
            <person name="Artemov G.N."/>
            <person name="Peery A.N."/>
            <person name="Jiang X."/>
            <person name="Tu Z."/>
            <person name="Stegniy V.N."/>
            <person name="Sharakhova M.V."/>
            <person name="Sharakhov I.V."/>
        </authorList>
    </citation>
    <scope>NUCLEOTIDE SEQUENCE [LARGE SCALE GENOMIC DNA]</scope>
    <source>
        <strain evidence="13 14">ALBI9_A</strain>
    </source>
</reference>
<dbReference type="CDD" id="cd14294">
    <property type="entry name" value="UBA1_UBP5_like"/>
    <property type="match status" value="1"/>
</dbReference>
<accession>A0A182FUF1</accession>
<evidence type="ECO:0000256" key="9">
    <source>
        <dbReference type="ARBA" id="ARBA00022807"/>
    </source>
</evidence>
<evidence type="ECO:0000256" key="3">
    <source>
        <dbReference type="ARBA" id="ARBA00022670"/>
    </source>
</evidence>
<dbReference type="GO" id="GO:0004843">
    <property type="term" value="F:cysteine-type deubiquitinase activity"/>
    <property type="evidence" value="ECO:0007669"/>
    <property type="project" value="UniProtKB-UniRule"/>
</dbReference>
<sequence length="949" mass="103500">AFASVKRKPPPLFQQKTRESSSFVIVQKFVIRRGKRWSKTGNDNDANKAPHPEHRVVISRLQIAARGRPTNARRRRGRRPHQNTTMETLQKYLGQVKVPCATDNVYKEECVLSFDTPETPTGLYVSLASFLGFGVAYAARYAERSGHRVFLHLKRDKIEIPDTSSTGAGGGGAEGPEKKITRLAIGVEGGATTESKKYEYTEHYKVVVFEAASGGAGPTVSLDYPNAELPLLVQNAVDAIQRAEAASVKREREQLAGTWDGEIRQVSRHAADLLQLDNGRKIPPTGWKCEKCDLTSNLWLNLTDGSILCGRKFFDGSGGNDHAVNHFKETSYPLAVKLGTITADGKGDVYSYSEDDMVEDPHLVKHLAHWGINVGQLEKTEKSMIELELDLNQRIGEWGILCESASQLKPIAGPGYTGMKNLGNTCYLNSVMQVMFTIPDFVRRFVDGADAIFDRAPADPANDFNVQMAKLGTGLCSGKYSVLSDNTLDTIDSSSGGIAPTMFKALIGRGHPDFSTKQQQDAQEFFLHLVSSLEKHSRQPPAANPADALKFCIEDRVECCSSGKVMYNRRDEWCLPLQIPLQKATNIEEVKRYEAEREAAEKEGRRLDPDSLVRPKIPLSACLDTFAQPELVEQFYSSAINAKTTAKKTTKLASMPDYLMLHLKKFTLKEDWTSIKLDVAIDIPEVLDLETLRGTGKQPDEEELPDIVGRPPTPPPMDPEVMEQLIGMGFPPEACKRAIFFTKNTGIEPATQWMMEHIADADFAAPFVPPGTGGKSGTGSGAAASADAAAATFTPDPVGLEMLMGMGFTDRQATKALRETGNNTERAVDWIFSHTEELDSMAIDDATFDSVATAAAAAGGGAGGSTASSAGAASGQSSAGKPSGPTYRDGTGKYKLVAFISHMGTSAQVGHYVCHILKDGQWVIFNDNKVAISQNPPKELGYLYLYQRV</sequence>
<keyword evidence="4" id="KW-0479">Metal-binding</keyword>
<keyword evidence="7 11" id="KW-0833">Ubl conjugation pathway</keyword>
<dbReference type="PIRSF" id="PIRSF016308">
    <property type="entry name" value="UBP"/>
    <property type="match status" value="1"/>
</dbReference>
<feature type="region of interest" description="Disordered" evidence="12">
    <location>
        <begin position="695"/>
        <end position="715"/>
    </location>
</feature>
<dbReference type="PROSITE" id="PS00972">
    <property type="entry name" value="USP_1"/>
    <property type="match status" value="1"/>
</dbReference>
<keyword evidence="9 11" id="KW-0788">Thiol protease</keyword>
<evidence type="ECO:0000313" key="13">
    <source>
        <dbReference type="EnsemblMetazoa" id="AALB010186-PA"/>
    </source>
</evidence>
<dbReference type="Gene3D" id="3.90.70.10">
    <property type="entry name" value="Cysteine proteinases"/>
    <property type="match status" value="2"/>
</dbReference>
<dbReference type="InterPro" id="IPR028889">
    <property type="entry name" value="USP"/>
</dbReference>
<dbReference type="FunFam" id="3.90.70.10:FF:000231">
    <property type="entry name" value="Ubiquitin carboxyl-terminal hydrolase"/>
    <property type="match status" value="1"/>
</dbReference>
<keyword evidence="3 11" id="KW-0645">Protease</keyword>
<dbReference type="InterPro" id="IPR013083">
    <property type="entry name" value="Znf_RING/FYVE/PHD"/>
</dbReference>
<dbReference type="InterPro" id="IPR050185">
    <property type="entry name" value="Ub_carboxyl-term_hydrolase"/>
</dbReference>
<dbReference type="GO" id="GO:0016579">
    <property type="term" value="P:protein deubiquitination"/>
    <property type="evidence" value="ECO:0007669"/>
    <property type="project" value="InterPro"/>
</dbReference>
<dbReference type="InterPro" id="IPR015940">
    <property type="entry name" value="UBA"/>
</dbReference>
<dbReference type="Gene3D" id="3.30.40.10">
    <property type="entry name" value="Zinc/RING finger domain, C3HC4 (zinc finger)"/>
    <property type="match status" value="2"/>
</dbReference>
<dbReference type="InterPro" id="IPR016652">
    <property type="entry name" value="Ubiquitinyl_hydrolase"/>
</dbReference>
<organism evidence="13 14">
    <name type="scientific">Anopheles albimanus</name>
    <name type="common">New world malaria mosquito</name>
    <dbReference type="NCBI Taxonomy" id="7167"/>
    <lineage>
        <taxon>Eukaryota</taxon>
        <taxon>Metazoa</taxon>
        <taxon>Ecdysozoa</taxon>
        <taxon>Arthropoda</taxon>
        <taxon>Hexapoda</taxon>
        <taxon>Insecta</taxon>
        <taxon>Pterygota</taxon>
        <taxon>Neoptera</taxon>
        <taxon>Endopterygota</taxon>
        <taxon>Diptera</taxon>
        <taxon>Nematocera</taxon>
        <taxon>Culicoidea</taxon>
        <taxon>Culicidae</taxon>
        <taxon>Anophelinae</taxon>
        <taxon>Anopheles</taxon>
    </lineage>
</organism>
<evidence type="ECO:0000256" key="10">
    <source>
        <dbReference type="ARBA" id="ARBA00022833"/>
    </source>
</evidence>
<dbReference type="InterPro" id="IPR009060">
    <property type="entry name" value="UBA-like_sf"/>
</dbReference>
<dbReference type="EnsemblMetazoa" id="AALB010186-RA">
    <property type="protein sequence ID" value="AALB010186-PA"/>
    <property type="gene ID" value="AALB010186"/>
</dbReference>
<dbReference type="PANTHER" id="PTHR21646">
    <property type="entry name" value="UBIQUITIN CARBOXYL-TERMINAL HYDROLASE"/>
    <property type="match status" value="1"/>
</dbReference>
<dbReference type="FunFam" id="3.90.70.10:FF:000318">
    <property type="entry name" value="Ubiquitin carboxyl-terminal hydrolase"/>
    <property type="match status" value="1"/>
</dbReference>
<dbReference type="SUPFAM" id="SSF54001">
    <property type="entry name" value="Cysteine proteinases"/>
    <property type="match status" value="1"/>
</dbReference>
<dbReference type="FunFam" id="3.30.40.10:FF:000026">
    <property type="entry name" value="Ubiquitin carboxyl-terminal hydrolase"/>
    <property type="match status" value="1"/>
</dbReference>
<comment type="catalytic activity">
    <reaction evidence="1 11">
        <text>Thiol-dependent hydrolysis of ester, thioester, amide, peptide and isopeptide bonds formed by the C-terminal Gly of ubiquitin (a 76-residue protein attached to proteins as an intracellular targeting signal).</text>
        <dbReference type="EC" id="3.4.19.12"/>
    </reaction>
</comment>
<dbReference type="PANTHER" id="PTHR21646:SF10">
    <property type="entry name" value="UBIQUITIN CARBOXYL-TERMINAL HYDROLASE 14"/>
    <property type="match status" value="1"/>
</dbReference>
<feature type="region of interest" description="Disordered" evidence="12">
    <location>
        <begin position="865"/>
        <end position="886"/>
    </location>
</feature>